<evidence type="ECO:0000313" key="1">
    <source>
        <dbReference type="EMBL" id="CAG7861984.1"/>
    </source>
</evidence>
<evidence type="ECO:0000313" key="2">
    <source>
        <dbReference type="Proteomes" id="UP000694005"/>
    </source>
</evidence>
<organism evidence="1 2">
    <name type="scientific">Brassica campestris</name>
    <name type="common">Field mustard</name>
    <dbReference type="NCBI Taxonomy" id="3711"/>
    <lineage>
        <taxon>Eukaryota</taxon>
        <taxon>Viridiplantae</taxon>
        <taxon>Streptophyta</taxon>
        <taxon>Embryophyta</taxon>
        <taxon>Tracheophyta</taxon>
        <taxon>Spermatophyta</taxon>
        <taxon>Magnoliopsida</taxon>
        <taxon>eudicotyledons</taxon>
        <taxon>Gunneridae</taxon>
        <taxon>Pentapetalae</taxon>
        <taxon>rosids</taxon>
        <taxon>malvids</taxon>
        <taxon>Brassicales</taxon>
        <taxon>Brassicaceae</taxon>
        <taxon>Brassiceae</taxon>
        <taxon>Brassica</taxon>
    </lineage>
</organism>
<dbReference type="PROSITE" id="PS51257">
    <property type="entry name" value="PROKAR_LIPOPROTEIN"/>
    <property type="match status" value="1"/>
</dbReference>
<protein>
    <submittedName>
        <fullName evidence="1">Uncharacterized protein</fullName>
    </submittedName>
</protein>
<name>A0A8D9CST4_BRACM</name>
<gene>
    <name evidence="1" type="ORF">BRAPAZ1V2_A09P24510.2</name>
</gene>
<accession>A0A8D9CST4</accession>
<proteinExistence type="predicted"/>
<reference evidence="1 2" key="1">
    <citation type="submission" date="2021-07" db="EMBL/GenBank/DDBJ databases">
        <authorList>
            <consortium name="Genoscope - CEA"/>
            <person name="William W."/>
        </authorList>
    </citation>
    <scope>NUCLEOTIDE SEQUENCE [LARGE SCALE GENOMIC DNA]</scope>
</reference>
<dbReference type="Gramene" id="A09p24510.2_BraZ1">
    <property type="protein sequence ID" value="A09p24510.2_BraZ1.CDS.1"/>
    <property type="gene ID" value="A09g24510.2_BraZ1"/>
</dbReference>
<dbReference type="EMBL" id="LS974625">
    <property type="protein sequence ID" value="CAG7861984.1"/>
    <property type="molecule type" value="Genomic_DNA"/>
</dbReference>
<dbReference type="Proteomes" id="UP000694005">
    <property type="component" value="Chromosome A09"/>
</dbReference>
<dbReference type="AlphaFoldDB" id="A0A8D9CST4"/>
<sequence>MKSSIFFIVALFILSCKLIHILNMRFNYEAYKYKIKYLYIHDLIIGSSSMIMGINDHEDHCHDYRDCEIWCKQFVPEPKCINHICDCKPPPSTSRRALNIV</sequence>